<dbReference type="EMBL" id="JAENHP010000001">
    <property type="protein sequence ID" value="MBM2614113.1"/>
    <property type="molecule type" value="Genomic_DNA"/>
</dbReference>
<dbReference type="Proteomes" id="UP000632138">
    <property type="component" value="Unassembled WGS sequence"/>
</dbReference>
<protein>
    <submittedName>
        <fullName evidence="2">Hemerythrin domain-containing protein</fullName>
    </submittedName>
</protein>
<name>A0ABS2A2P3_9ACTN</name>
<dbReference type="Gene3D" id="1.20.120.520">
    <property type="entry name" value="nmb1532 protein domain like"/>
    <property type="match status" value="1"/>
</dbReference>
<gene>
    <name evidence="2" type="ORF">JIG36_00910</name>
</gene>
<feature type="domain" description="Hemerythrin-like" evidence="1">
    <location>
        <begin position="28"/>
        <end position="153"/>
    </location>
</feature>
<keyword evidence="3" id="KW-1185">Reference proteome</keyword>
<dbReference type="CDD" id="cd12108">
    <property type="entry name" value="Hr-like"/>
    <property type="match status" value="1"/>
</dbReference>
<dbReference type="InterPro" id="IPR012312">
    <property type="entry name" value="Hemerythrin-like"/>
</dbReference>
<sequence>MTMTQQLMLPGQAAAPDGPNDLTGMFLIHHAFRRDLRAFAAAVANTPAHETNTWRALDERWKLFGTFLHHHHTIEDASIWPVLLDRVDAAGRATLEAMEAEHGEIDPLLEACGAGFAKLAAGPDEDVRRSLEIRVVAAAERLSRHLAHEETEALVLVQQHLTTAEWEVVEKKSAKGEYTFRESMTAVPWVMHELPADAQKRLLTLAGPVLAVLWRLTRGGFLRREKTAFPYA</sequence>
<evidence type="ECO:0000313" key="3">
    <source>
        <dbReference type="Proteomes" id="UP000632138"/>
    </source>
</evidence>
<dbReference type="Pfam" id="PF01814">
    <property type="entry name" value="Hemerythrin"/>
    <property type="match status" value="1"/>
</dbReference>
<accession>A0ABS2A2P3</accession>
<dbReference type="RefSeq" id="WP_203374033.1">
    <property type="nucleotide sequence ID" value="NZ_JAENHP010000001.1"/>
</dbReference>
<reference evidence="2 3" key="1">
    <citation type="submission" date="2021-01" db="EMBL/GenBank/DDBJ databases">
        <title>Actinoplanes sp. nov. LDG1-06 isolated from lichen.</title>
        <authorList>
            <person name="Saeng-In P."/>
            <person name="Phongsopitanun W."/>
            <person name="Kanchanasin P."/>
            <person name="Yuki M."/>
            <person name="Kudo T."/>
            <person name="Ohkuma M."/>
            <person name="Tanasupawat S."/>
        </authorList>
    </citation>
    <scope>NUCLEOTIDE SEQUENCE [LARGE SCALE GENOMIC DNA]</scope>
    <source>
        <strain evidence="2 3">LDG1-06</strain>
    </source>
</reference>
<evidence type="ECO:0000313" key="2">
    <source>
        <dbReference type="EMBL" id="MBM2614113.1"/>
    </source>
</evidence>
<evidence type="ECO:0000259" key="1">
    <source>
        <dbReference type="Pfam" id="PF01814"/>
    </source>
</evidence>
<proteinExistence type="predicted"/>
<organism evidence="2 3">
    <name type="scientific">Paractinoplanes ovalisporus</name>
    <dbReference type="NCBI Taxonomy" id="2810368"/>
    <lineage>
        <taxon>Bacteria</taxon>
        <taxon>Bacillati</taxon>
        <taxon>Actinomycetota</taxon>
        <taxon>Actinomycetes</taxon>
        <taxon>Micromonosporales</taxon>
        <taxon>Micromonosporaceae</taxon>
        <taxon>Paractinoplanes</taxon>
    </lineage>
</organism>
<comment type="caution">
    <text evidence="2">The sequence shown here is derived from an EMBL/GenBank/DDBJ whole genome shotgun (WGS) entry which is preliminary data.</text>
</comment>